<dbReference type="PANTHER" id="PTHR43788">
    <property type="entry name" value="DNA2/NAM7 HELICASE FAMILY MEMBER"/>
    <property type="match status" value="1"/>
</dbReference>
<dbReference type="RefSeq" id="WP_011594619.1">
    <property type="nucleotide sequence ID" value="NC_008268.1"/>
</dbReference>
<feature type="domain" description="Restriction endonuclease type II-like" evidence="10">
    <location>
        <begin position="1333"/>
        <end position="1426"/>
    </location>
</feature>
<dbReference type="eggNOG" id="COG0507">
    <property type="taxonomic scope" value="Bacteria"/>
</dbReference>
<evidence type="ECO:0000259" key="8">
    <source>
        <dbReference type="Pfam" id="PF13086"/>
    </source>
</evidence>
<dbReference type="Proteomes" id="UP000008710">
    <property type="component" value="Chromosome"/>
</dbReference>
<evidence type="ECO:0000256" key="3">
    <source>
        <dbReference type="ARBA" id="ARBA00022801"/>
    </source>
</evidence>
<dbReference type="SUPFAM" id="SSF52540">
    <property type="entry name" value="P-loop containing nucleoside triphosphate hydrolases"/>
    <property type="match status" value="1"/>
</dbReference>
<evidence type="ECO:0000256" key="6">
    <source>
        <dbReference type="SAM" id="Coils"/>
    </source>
</evidence>
<keyword evidence="2" id="KW-0547">Nucleotide-binding</keyword>
<dbReference type="CDD" id="cd18808">
    <property type="entry name" value="SF1_C_Upf1"/>
    <property type="match status" value="1"/>
</dbReference>
<dbReference type="InterPro" id="IPR041679">
    <property type="entry name" value="DNA2/NAM7-like_C"/>
</dbReference>
<feature type="domain" description="DNA2/NAM7 helicase helicase" evidence="8">
    <location>
        <begin position="344"/>
        <end position="470"/>
    </location>
</feature>
<evidence type="ECO:0000256" key="4">
    <source>
        <dbReference type="ARBA" id="ARBA00022806"/>
    </source>
</evidence>
<keyword evidence="3" id="KW-0378">Hydrolase</keyword>
<keyword evidence="5" id="KW-0067">ATP-binding</keyword>
<dbReference type="Pfam" id="PF18741">
    <property type="entry name" value="MTES_1575"/>
    <property type="match status" value="1"/>
</dbReference>
<dbReference type="InterPro" id="IPR050534">
    <property type="entry name" value="Coronavir_polyprotein_1ab"/>
</dbReference>
<keyword evidence="4 11" id="KW-0347">Helicase</keyword>
<name>Q0SG46_RHOJR</name>
<dbReference type="GO" id="GO:0016787">
    <property type="term" value="F:hydrolase activity"/>
    <property type="evidence" value="ECO:0007669"/>
    <property type="project" value="UniProtKB-KW"/>
</dbReference>
<accession>Q0SG46</accession>
<keyword evidence="6" id="KW-0175">Coiled coil</keyword>
<dbReference type="GO" id="GO:0043139">
    <property type="term" value="F:5'-3' DNA helicase activity"/>
    <property type="evidence" value="ECO:0007669"/>
    <property type="project" value="TreeGrafter"/>
</dbReference>
<dbReference type="SUPFAM" id="SSF52980">
    <property type="entry name" value="Restriction endonuclease-like"/>
    <property type="match status" value="1"/>
</dbReference>
<evidence type="ECO:0000256" key="5">
    <source>
        <dbReference type="ARBA" id="ARBA00022840"/>
    </source>
</evidence>
<dbReference type="InterPro" id="IPR011335">
    <property type="entry name" value="Restrct_endonuc-II-like"/>
</dbReference>
<dbReference type="InterPro" id="IPR049468">
    <property type="entry name" value="Restrct_endonuc-II-like_dom"/>
</dbReference>
<dbReference type="EMBL" id="CP000431">
    <property type="protein sequence ID" value="ABG93490.1"/>
    <property type="molecule type" value="Genomic_DNA"/>
</dbReference>
<dbReference type="eggNOG" id="COG1112">
    <property type="taxonomic scope" value="Bacteria"/>
</dbReference>
<feature type="domain" description="DNA2/NAM7 helicase-like C-terminal" evidence="9">
    <location>
        <begin position="1100"/>
        <end position="1284"/>
    </location>
</feature>
<dbReference type="InterPro" id="IPR041677">
    <property type="entry name" value="DNA2/NAM7_AAA_11"/>
</dbReference>
<proteinExistence type="inferred from homology"/>
<evidence type="ECO:0000313" key="11">
    <source>
        <dbReference type="EMBL" id="ABG93490.1"/>
    </source>
</evidence>
<sequence length="1770" mass="194463">MEVREDDPQLKDRVQRLMQFLQELVKARTKPVRNLRLHDDIIWLNESRLSVSVDFEVTAGEVVIRSRRVALEEPPEVPRDLREWIQGDPTDSSASLELVPNAPAVEGEFTRWLSEWRMWAQLDQERRPYWELYRALQHALQEVVSRPESVELVLASGLLELSAKVAGEDICTHIITQPVSVERDETTGDLLVRLNADTAPRLEDTQLLTGLEVFDVSGSRALQERLHEATSPVDENILVFLKEWAARALTTNVEVEENGTDSPSGRVLTPSPALVLRKRGAFALVEYYETMIAAAERNDSTVPLGLAQLVTAIEPNERVAWLERTGSAPSAALAEDPLFPLPANREQSEIIERLADDSGVVVEGPPGTGKTHTIANLVSALLANGQRVLVTSEKSQALRVLRDKLPEEMQELCVSITDIGRGGSDELNKSVAEIATRKASFSKNDAESRIADLTDKRRQALSRRAKITEDIRALRESETFQHPEVSPGYSGTAAAIVREVTNQAEQFDWLPGPVNADTPPLTSDQFRTLIALTLRSSPTRAGRLDQSLPAVDHLLPPLPELQQLCTRASIRPADINPGAAQVLQLLGGAPAPTLMDVQRRCERLQAKVAEVRAFEPALQNAAEGVLSGHTSHLWSRTAEVPALLDMAKGADAFVGPRLVDTPVVGRRALNAYGALAVAMEKGVEWRTRFRKSDEQKAVEELGALATVDGEDAATAESARIVTEHLRALDCVQSAATLLGDLGIVVHVNGSRTVQINELHRTVAQIRHVDALVAEANGLVEVLLGISPAAPRIRSVSDAQALAAAAGAVAATHDADDARSRMSQLSAEVSAVCGGAPAPECVDLIEGLGSADFDEITRALSDLATAGQQQEEERYLNTLRGQVEGSAPALATLIAETADDERWSTRLDNLDQAWAWRRAHTWVQRQHEVGRDKQQELDLATAEADIAQLTARLAAERAWLGCLQRMTATEVQALQAYRGHVSAIGKGTGKYAETYRASAREAMQIAQRAVPAWVMPLQQVLASIPPEPNTFDVVIVDEASQADISSLFLLWLAPRVIVVGDDKQCAPSEVSSGALDGIFDRLDMYLHDVPGYLRNSFTPRDSLFSLLRTRFGQVIRLREHFRCMPEIINWSSNQFYRDAPLVPVRQFGADRLPPLRTTYVEGGVVTGRNATLSNRPEALAIVDAIEECLSDNAYDGKTFGVVVLQGQSQVDVIQNELLKRLDIDVWDERRLRIGTPPDFQGDERQVIFLSMVVAPEQQISAMTKNDYQRRYNVAASRAQDQLWLFHSRTADSLRSTDLRHSLLTYMQSTSPAPANPMPAGVTRDERHRDFDSLFEQRIYLDLVARGYHVNPQVEVNNRRIDLVVTGAAGRLAVECDGDAFHTSPEQVRGDMERERELQRCGWEFWRIRESEYYLDPVGSLSGLWAQLDKRGISPGSVSTAESVSTSTWTPPVLPDDESLAEDVAEAELANVLPSESLPVPLPAEPTVDVDLVERVVHLAEPAVTTPEPAEIKPPAPIVAEVETSVPEVVSDPSPAVSASAWEVMPESAIPRPDDYLFTRLLAAAKSGPVSTAELTELWRLDRAQIWSALRKLAHKNLMDKVGRKPDIRYALAEPLETESDTPVAPSRSRPEPGPQEFSPRLLRTLIVAEVKKGPVTRTDLHRRLPADDVLMRETLDALVSEETLAIAQGKYVLSEDRMASDAVGAGLPSAKRASAKSVLTAAAWTSPVTMERGSRITRLPDGELSALLAELEREGLLRKRAGADGPEWARP</sequence>
<dbReference type="Gene3D" id="3.40.960.10">
    <property type="entry name" value="VSR Endonuclease"/>
    <property type="match status" value="1"/>
</dbReference>
<reference evidence="12" key="1">
    <citation type="journal article" date="2006" name="Proc. Natl. Acad. Sci. U.S.A.">
        <title>The complete genome of Rhodococcus sp. RHA1 provides insights into a catabolic powerhouse.</title>
        <authorList>
            <person name="McLeod M.P."/>
            <person name="Warren R.L."/>
            <person name="Hsiao W.W.L."/>
            <person name="Araki N."/>
            <person name="Myhre M."/>
            <person name="Fernandes C."/>
            <person name="Miyazawa D."/>
            <person name="Wong W."/>
            <person name="Lillquist A.L."/>
            <person name="Wang D."/>
            <person name="Dosanjh M."/>
            <person name="Hara H."/>
            <person name="Petrescu A."/>
            <person name="Morin R.D."/>
            <person name="Yang G."/>
            <person name="Stott J.M."/>
            <person name="Schein J.E."/>
            <person name="Shin H."/>
            <person name="Smailus D."/>
            <person name="Siddiqui A.S."/>
            <person name="Marra M.A."/>
            <person name="Jones S.J.M."/>
            <person name="Holt R."/>
            <person name="Brinkman F.S.L."/>
            <person name="Miyauchi K."/>
            <person name="Fukuda M."/>
            <person name="Davies J.E."/>
            <person name="Mohn W.W."/>
            <person name="Eltis L.D."/>
        </authorList>
    </citation>
    <scope>NUCLEOTIDE SEQUENCE [LARGE SCALE GENOMIC DNA]</scope>
    <source>
        <strain evidence="12">RHA1</strain>
    </source>
</reference>
<comment type="similarity">
    <text evidence="1">Belongs to the DNA2/NAM7 helicase family.</text>
</comment>
<dbReference type="Pfam" id="PF13086">
    <property type="entry name" value="AAA_11"/>
    <property type="match status" value="1"/>
</dbReference>
<evidence type="ECO:0000259" key="10">
    <source>
        <dbReference type="Pfam" id="PF18741"/>
    </source>
</evidence>
<evidence type="ECO:0000259" key="9">
    <source>
        <dbReference type="Pfam" id="PF13087"/>
    </source>
</evidence>
<evidence type="ECO:0000313" key="12">
    <source>
        <dbReference type="Proteomes" id="UP000008710"/>
    </source>
</evidence>
<protein>
    <submittedName>
        <fullName evidence="11">Possible DNA helicase</fullName>
    </submittedName>
</protein>
<evidence type="ECO:0000256" key="1">
    <source>
        <dbReference type="ARBA" id="ARBA00007913"/>
    </source>
</evidence>
<dbReference type="Pfam" id="PF13087">
    <property type="entry name" value="AAA_12"/>
    <property type="match status" value="1"/>
</dbReference>
<dbReference type="KEGG" id="rha:RHA1_ro01677"/>
<evidence type="ECO:0000256" key="7">
    <source>
        <dbReference type="SAM" id="MobiDB-lite"/>
    </source>
</evidence>
<organism evidence="11 12">
    <name type="scientific">Rhodococcus jostii (strain RHA1)</name>
    <dbReference type="NCBI Taxonomy" id="101510"/>
    <lineage>
        <taxon>Bacteria</taxon>
        <taxon>Bacillati</taxon>
        <taxon>Actinomycetota</taxon>
        <taxon>Actinomycetes</taxon>
        <taxon>Mycobacteriales</taxon>
        <taxon>Nocardiaceae</taxon>
        <taxon>Rhodococcus</taxon>
    </lineage>
</organism>
<dbReference type="Gene3D" id="3.40.50.300">
    <property type="entry name" value="P-loop containing nucleotide triphosphate hydrolases"/>
    <property type="match status" value="3"/>
</dbReference>
<evidence type="ECO:0000256" key="2">
    <source>
        <dbReference type="ARBA" id="ARBA00022741"/>
    </source>
</evidence>
<feature type="region of interest" description="Disordered" evidence="7">
    <location>
        <begin position="1612"/>
        <end position="1637"/>
    </location>
</feature>
<dbReference type="HOGENOM" id="CLU_000738_0_0_11"/>
<gene>
    <name evidence="11" type="ordered locus">RHA1_ro01677</name>
</gene>
<feature type="coiled-coil region" evidence="6">
    <location>
        <begin position="443"/>
        <end position="470"/>
    </location>
</feature>
<dbReference type="GO" id="GO:0005524">
    <property type="term" value="F:ATP binding"/>
    <property type="evidence" value="ECO:0007669"/>
    <property type="project" value="UniProtKB-KW"/>
</dbReference>
<dbReference type="InterPro" id="IPR027417">
    <property type="entry name" value="P-loop_NTPase"/>
</dbReference>
<dbReference type="PANTHER" id="PTHR43788:SF8">
    <property type="entry name" value="DNA-BINDING PROTEIN SMUBP-2"/>
    <property type="match status" value="1"/>
</dbReference>
<dbReference type="InterPro" id="IPR047187">
    <property type="entry name" value="SF1_C_Upf1"/>
</dbReference>